<dbReference type="InterPro" id="IPR035901">
    <property type="entry name" value="GIY-YIG_endonuc_sf"/>
</dbReference>
<gene>
    <name evidence="2" type="ORF">LAZ67_11000472</name>
</gene>
<dbReference type="InterPro" id="IPR058912">
    <property type="entry name" value="HTH_animal"/>
</dbReference>
<evidence type="ECO:0000313" key="2">
    <source>
        <dbReference type="EMBL" id="UYV73714.1"/>
    </source>
</evidence>
<name>A0ABY6KYK2_9ARAC</name>
<keyword evidence="3" id="KW-1185">Reference proteome</keyword>
<dbReference type="InterPro" id="IPR038717">
    <property type="entry name" value="Tc1-like_DDE_dom"/>
</dbReference>
<dbReference type="Pfam" id="PF26215">
    <property type="entry name" value="HTH_animal"/>
    <property type="match status" value="1"/>
</dbReference>
<dbReference type="EMBL" id="CP092873">
    <property type="protein sequence ID" value="UYV73714.1"/>
    <property type="molecule type" value="Genomic_DNA"/>
</dbReference>
<reference evidence="2 3" key="1">
    <citation type="submission" date="2022-01" db="EMBL/GenBank/DDBJ databases">
        <title>A chromosomal length assembly of Cordylochernes scorpioides.</title>
        <authorList>
            <person name="Zeh D."/>
            <person name="Zeh J."/>
        </authorList>
    </citation>
    <scope>NUCLEOTIDE SEQUENCE [LARGE SCALE GENOMIC DNA]</scope>
    <source>
        <strain evidence="2">IN4F17</strain>
        <tissue evidence="2">Whole Body</tissue>
    </source>
</reference>
<feature type="domain" description="GIY-YIG" evidence="1">
    <location>
        <begin position="119"/>
        <end position="196"/>
    </location>
</feature>
<dbReference type="InterPro" id="IPR000305">
    <property type="entry name" value="GIY-YIG_endonuc"/>
</dbReference>
<organism evidence="2 3">
    <name type="scientific">Cordylochernes scorpioides</name>
    <dbReference type="NCBI Taxonomy" id="51811"/>
    <lineage>
        <taxon>Eukaryota</taxon>
        <taxon>Metazoa</taxon>
        <taxon>Ecdysozoa</taxon>
        <taxon>Arthropoda</taxon>
        <taxon>Chelicerata</taxon>
        <taxon>Arachnida</taxon>
        <taxon>Pseudoscorpiones</taxon>
        <taxon>Cheliferoidea</taxon>
        <taxon>Chernetidae</taxon>
        <taxon>Cordylochernes</taxon>
    </lineage>
</organism>
<dbReference type="Gene3D" id="3.40.1440.10">
    <property type="entry name" value="GIY-YIG endonuclease"/>
    <property type="match status" value="1"/>
</dbReference>
<sequence>MIHKRQVIKSLVQRAKQVCTDRDIYKKEIMKIRAELEQSDYPVGFTNKWIRRYEIDRPNSNRNKDDCNNIIIPYLRDIDNEISRILRKFKYNIWYSTGTKREFLTRNRIMKDNIGTLKPSNVIYGIKCTQCDKIYVGETGRNLETRIKEHQQGLMGRRALSKIGEHALYSGHRPDWNDIEIFHRNIKFKKERLFLEGRRLAVVKRFTLALSDMKCPLHITTDAHHARLWFHFKAEFDRGIIVAYRDFGYLSGKSEGTTDRRVRSHPPQCTTSRADSRIVSMAVTDRSVTLRTVPQHIQSVTHHPVSARTIRRRLQQSDVYAANGAMKEGCGQQNEIVFTDESRFCLQHHDGRIRVWRHRGERMLNSCVLHRHTGPAPGIMVWGGIGYHSRTPLVRIAGTLNSQRYISKGFPTAIFQQDNARPHVTRIVQRFFVNRQIELLPWPARSPDLSPIENMWSMIAQRLTQITSPAATQDQL</sequence>
<dbReference type="Pfam" id="PF01541">
    <property type="entry name" value="GIY-YIG"/>
    <property type="match status" value="1"/>
</dbReference>
<dbReference type="PANTHER" id="PTHR21301">
    <property type="entry name" value="REVERSE TRANSCRIPTASE"/>
    <property type="match status" value="1"/>
</dbReference>
<protein>
    <recommendedName>
        <fullName evidence="1">GIY-YIG domain-containing protein</fullName>
    </recommendedName>
</protein>
<dbReference type="Gene3D" id="3.30.420.10">
    <property type="entry name" value="Ribonuclease H-like superfamily/Ribonuclease H"/>
    <property type="match status" value="1"/>
</dbReference>
<evidence type="ECO:0000259" key="1">
    <source>
        <dbReference type="PROSITE" id="PS50164"/>
    </source>
</evidence>
<proteinExistence type="predicted"/>
<accession>A0ABY6KYK2</accession>
<dbReference type="Proteomes" id="UP001235939">
    <property type="component" value="Chromosome 11"/>
</dbReference>
<dbReference type="PROSITE" id="PS50164">
    <property type="entry name" value="GIY_YIG"/>
    <property type="match status" value="1"/>
</dbReference>
<dbReference type="InterPro" id="IPR036397">
    <property type="entry name" value="RNaseH_sf"/>
</dbReference>
<evidence type="ECO:0000313" key="3">
    <source>
        <dbReference type="Proteomes" id="UP001235939"/>
    </source>
</evidence>
<dbReference type="PANTHER" id="PTHR21301:SF10">
    <property type="entry name" value="REVERSE TRANSCRIPTASE DOMAIN-CONTAINING PROTEIN"/>
    <property type="match status" value="1"/>
</dbReference>
<dbReference type="Pfam" id="PF13358">
    <property type="entry name" value="DDE_3"/>
    <property type="match status" value="1"/>
</dbReference>